<dbReference type="SMART" id="SM00357">
    <property type="entry name" value="CSP"/>
    <property type="match status" value="1"/>
</dbReference>
<dbReference type="EMBL" id="JBGMEK010000001">
    <property type="protein sequence ID" value="MFA0809292.1"/>
    <property type="molecule type" value="Genomic_DNA"/>
</dbReference>
<feature type="domain" description="CSD" evidence="3">
    <location>
        <begin position="1"/>
        <end position="63"/>
    </location>
</feature>
<dbReference type="CDD" id="cd00164">
    <property type="entry name" value="S1_like"/>
    <property type="match status" value="1"/>
</dbReference>
<dbReference type="InterPro" id="IPR012340">
    <property type="entry name" value="NA-bd_OB-fold"/>
</dbReference>
<keyword evidence="5" id="KW-1185">Reference proteome</keyword>
<proteinExistence type="predicted"/>
<dbReference type="RefSeq" id="WP_371836913.1">
    <property type="nucleotide sequence ID" value="NZ_JBGMEK010000001.1"/>
</dbReference>
<sequence length="81" mass="9298">MITGEVKRYNDSRKFGFIRNGSGPDIYVHAAELRNCKFLKSGVRVRFEVEATDKGLEAKNVNLIRRSRNNSIQDQHFAHCS</sequence>
<accession>A0ABV4NTK8</accession>
<reference evidence="4 5" key="1">
    <citation type="submission" date="2024-08" db="EMBL/GenBank/DDBJ databases">
        <authorList>
            <person name="Ishaq N."/>
        </authorList>
    </citation>
    <scope>NUCLEOTIDE SEQUENCE [LARGE SCALE GENOMIC DNA]</scope>
    <source>
        <strain evidence="4 5">DSM 18651</strain>
    </source>
</reference>
<gene>
    <name evidence="4" type="ORF">ACCI49_00050</name>
</gene>
<dbReference type="SUPFAM" id="SSF50249">
    <property type="entry name" value="Nucleic acid-binding proteins"/>
    <property type="match status" value="1"/>
</dbReference>
<name>A0ABV4NTK8_9GAMM</name>
<comment type="caution">
    <text evidence="4">The sequence shown here is derived from an EMBL/GenBank/DDBJ whole genome shotgun (WGS) entry which is preliminary data.</text>
</comment>
<dbReference type="PROSITE" id="PS51857">
    <property type="entry name" value="CSD_2"/>
    <property type="match status" value="1"/>
</dbReference>
<organism evidence="4 5">
    <name type="scientific">Microbulbifer epialgicus</name>
    <dbReference type="NCBI Taxonomy" id="393907"/>
    <lineage>
        <taxon>Bacteria</taxon>
        <taxon>Pseudomonadati</taxon>
        <taxon>Pseudomonadota</taxon>
        <taxon>Gammaproteobacteria</taxon>
        <taxon>Cellvibrionales</taxon>
        <taxon>Microbulbiferaceae</taxon>
        <taxon>Microbulbifer</taxon>
    </lineage>
</organism>
<dbReference type="Pfam" id="PF00313">
    <property type="entry name" value="CSD"/>
    <property type="match status" value="1"/>
</dbReference>
<evidence type="ECO:0000256" key="1">
    <source>
        <dbReference type="ARBA" id="ARBA00004496"/>
    </source>
</evidence>
<dbReference type="InterPro" id="IPR002059">
    <property type="entry name" value="CSP_DNA-bd"/>
</dbReference>
<dbReference type="InterPro" id="IPR012156">
    <property type="entry name" value="Cold_shock_CspA"/>
</dbReference>
<dbReference type="Proteomes" id="UP001569428">
    <property type="component" value="Unassembled WGS sequence"/>
</dbReference>
<evidence type="ECO:0000259" key="3">
    <source>
        <dbReference type="PROSITE" id="PS51857"/>
    </source>
</evidence>
<evidence type="ECO:0000313" key="5">
    <source>
        <dbReference type="Proteomes" id="UP001569428"/>
    </source>
</evidence>
<evidence type="ECO:0000313" key="4">
    <source>
        <dbReference type="EMBL" id="MFA0809292.1"/>
    </source>
</evidence>
<evidence type="ECO:0000256" key="2">
    <source>
        <dbReference type="ARBA" id="ARBA00022490"/>
    </source>
</evidence>
<dbReference type="Gene3D" id="2.40.50.140">
    <property type="entry name" value="Nucleic acid-binding proteins"/>
    <property type="match status" value="1"/>
</dbReference>
<comment type="subcellular location">
    <subcellularLocation>
        <location evidence="1">Cytoplasm</location>
    </subcellularLocation>
</comment>
<dbReference type="InterPro" id="IPR011129">
    <property type="entry name" value="CSD"/>
</dbReference>
<keyword evidence="2" id="KW-0963">Cytoplasm</keyword>
<dbReference type="PIRSF" id="PIRSF002599">
    <property type="entry name" value="Cold_shock_A"/>
    <property type="match status" value="1"/>
</dbReference>
<protein>
    <submittedName>
        <fullName evidence="4">Cold-shock protein</fullName>
    </submittedName>
</protein>